<dbReference type="PROSITE" id="PS51257">
    <property type="entry name" value="PROKAR_LIPOPROTEIN"/>
    <property type="match status" value="1"/>
</dbReference>
<dbReference type="InterPro" id="IPR013519">
    <property type="entry name" value="Int_alpha_beta-p"/>
</dbReference>
<reference evidence="5" key="1">
    <citation type="submission" date="2018-05" db="EMBL/GenBank/DDBJ databases">
        <authorList>
            <person name="Lanie J.A."/>
            <person name="Ng W.-L."/>
            <person name="Kazmierczak K.M."/>
            <person name="Andrzejewski T.M."/>
            <person name="Davidsen T.M."/>
            <person name="Wayne K.J."/>
            <person name="Tettelin H."/>
            <person name="Glass J.I."/>
            <person name="Rusch D."/>
            <person name="Podicherti R."/>
            <person name="Tsui H.-C.T."/>
            <person name="Winkler M.E."/>
        </authorList>
    </citation>
    <scope>NUCLEOTIDE SEQUENCE</scope>
</reference>
<evidence type="ECO:0000256" key="2">
    <source>
        <dbReference type="ARBA" id="ARBA00022737"/>
    </source>
</evidence>
<dbReference type="InterPro" id="IPR013517">
    <property type="entry name" value="FG-GAP"/>
</dbReference>
<dbReference type="InterPro" id="IPR028994">
    <property type="entry name" value="Integrin_alpha_N"/>
</dbReference>
<dbReference type="AlphaFoldDB" id="A0A381Z0G1"/>
<proteinExistence type="predicted"/>
<dbReference type="InterPro" id="IPR011519">
    <property type="entry name" value="UnbV_ASPIC"/>
</dbReference>
<organism evidence="5">
    <name type="scientific">marine metagenome</name>
    <dbReference type="NCBI Taxonomy" id="408172"/>
    <lineage>
        <taxon>unclassified sequences</taxon>
        <taxon>metagenomes</taxon>
        <taxon>ecological metagenomes</taxon>
    </lineage>
</organism>
<dbReference type="Pfam" id="PF07593">
    <property type="entry name" value="UnbV_ASPIC"/>
    <property type="match status" value="2"/>
</dbReference>
<dbReference type="Gene3D" id="2.130.10.130">
    <property type="entry name" value="Integrin alpha, N-terminal"/>
    <property type="match status" value="4"/>
</dbReference>
<keyword evidence="1" id="KW-0732">Signal</keyword>
<evidence type="ECO:0000313" key="5">
    <source>
        <dbReference type="EMBL" id="SVA82644.1"/>
    </source>
</evidence>
<protein>
    <recommendedName>
        <fullName evidence="4">ASPIC/UnbV domain-containing protein</fullName>
    </recommendedName>
</protein>
<evidence type="ECO:0000256" key="1">
    <source>
        <dbReference type="ARBA" id="ARBA00022729"/>
    </source>
</evidence>
<keyword evidence="2" id="KW-0677">Repeat</keyword>
<dbReference type="InterPro" id="IPR027039">
    <property type="entry name" value="Crtac1"/>
</dbReference>
<evidence type="ECO:0000256" key="3">
    <source>
        <dbReference type="ARBA" id="ARBA00023180"/>
    </source>
</evidence>
<dbReference type="SMART" id="SM00191">
    <property type="entry name" value="Int_alpha"/>
    <property type="match status" value="4"/>
</dbReference>
<feature type="domain" description="ASPIC/UnbV" evidence="4">
    <location>
        <begin position="578"/>
        <end position="646"/>
    </location>
</feature>
<accession>A0A381Z0G1</accession>
<keyword evidence="3" id="KW-0325">Glycoprotein</keyword>
<dbReference type="PANTHER" id="PTHR16026:SF0">
    <property type="entry name" value="CARTILAGE ACIDIC PROTEIN 1"/>
    <property type="match status" value="1"/>
</dbReference>
<dbReference type="EMBL" id="UINC01019509">
    <property type="protein sequence ID" value="SVA82644.1"/>
    <property type="molecule type" value="Genomic_DNA"/>
</dbReference>
<feature type="domain" description="ASPIC/UnbV" evidence="4">
    <location>
        <begin position="1179"/>
        <end position="1235"/>
    </location>
</feature>
<evidence type="ECO:0000259" key="4">
    <source>
        <dbReference type="Pfam" id="PF07593"/>
    </source>
</evidence>
<name>A0A381Z0G1_9ZZZZ</name>
<sequence length="1246" mass="138217">MNKIIYLILIILFGCNSLPYSKSESKIAVSPEVKKRVQELIKNNIVVAAEIFNKPSLNKDSEQKFIHRDSIITGINFNNIWNPDPVYEAQLGNSFIAAGVAIGDYNNDGLQDVFLSRQKDGGRLYRNLGGLQFYDATEEAGILSDGMWSTGVSFIDINNDGWLDLYVCGFDCPNKLYINDKGNFIESAKEYGLDYKGASVSMSFSDFDRDGDIDAYLLTNRLESTDLTTKAKIINDKNRPMQVHPDSRELGYFVRPPGRAPILINAGQYDYLYRNDDGHFVDVTTESGIGKNPYYGLSSTWWDYNDDGWPDLYVANDYMGPDHLYQNLGVDSSGTVRFVDVADQALPYTPWFSMGSDYSDINNDGKMDLMASDMAGSNHYRDKVSMGSMSGPNSDAWFLNFPNPPQYMRNVLYLNTGTERFMEVAYLNGLAATDWTWTVKFGDLDNDGFEDVYFTNGMSRDFVNGDLKDRFRNLESDNKKIFEESGLMVYWEDEEPYRLRNLVYKNLGGLKFKDVSSDWSLDHFGVSTGSALGDLDGDGDLDIVMNGFNEPARVYRNDVSSSNAIRIILIGERANSQGLGARIEMEYDKKSKKMFRYSSSSRGFMSSSESIVHFGLGKSNRADKITIHWPSGTVQTLRDIPAGYLYTVSEKETGASAKKKKDVMFKKDTGLLASIRHREKFFDDFKREKLLPNKLSQLGSGIAWGDIDGDGDDDLFVGGSSGFSAQVYVNNGSDFVSKHQPGFTYDASFEDMGAIFIDPDSDNDLDLYVVSGGVECSPGSALLDDRIYINDGSGNFFRGSASLLPKMNNSGGVIVGADINRNGRLELFIGGRVVPGEYPQSPVSFILQNTGRKYIDATDKIAPEIKLSGMVTGAVFSDVDNDSWPDLLVTYEWGPVRFFHNEEGKLIDRTIDVGMAERSGWFNSISGGDIDNDGDTDYIVGNTGYNTKYKASVGNPEILFYGDFEGNGKKHIVEAKFEGSVCFPRRGLGCSSGAMPMIKEKFPTYHDFAISSLNEIYSSELLSSADRYEVTELASGLLENRTDSNGNIELVFRPLPRIVQSSPIFGSVLCDVNGDGNLDLYVVQNFSGPQRETGYMHGGVSQLLLGDGSGSFEPISPDRSGLVVPGDATSLTTHDLNHDGRVDFLVGVNNGKFKSFINQTSTESYALRLPDFSRGKRFIGSKIWVYYSDSSVQLHETFGGEGYLSHSAPIVFIGNKKSINKIVIQWPDGSKEEIDEYKGIKGLSSL</sequence>
<gene>
    <name evidence="5" type="ORF">METZ01_LOCUS135498</name>
</gene>
<dbReference type="Pfam" id="PF13517">
    <property type="entry name" value="FG-GAP_3"/>
    <property type="match status" value="4"/>
</dbReference>
<dbReference type="SUPFAM" id="SSF69318">
    <property type="entry name" value="Integrin alpha N-terminal domain"/>
    <property type="match status" value="2"/>
</dbReference>
<dbReference type="PANTHER" id="PTHR16026">
    <property type="entry name" value="CARTILAGE ACIDIC PROTEIN 1"/>
    <property type="match status" value="1"/>
</dbReference>